<protein>
    <submittedName>
        <fullName evidence="2">Plasmid partitioning protein</fullName>
    </submittedName>
</protein>
<reference evidence="2 3" key="1">
    <citation type="submission" date="2018-06" db="EMBL/GenBank/DDBJ databases">
        <authorList>
            <consortium name="Pathogen Informatics"/>
            <person name="Doyle S."/>
        </authorList>
    </citation>
    <scope>NUCLEOTIDE SEQUENCE [LARGE SCALE GENOMIC DNA]</scope>
    <source>
        <strain evidence="2 3">NCTC12264</strain>
    </source>
</reference>
<dbReference type="RefSeq" id="WP_004276318.1">
    <property type="nucleotide sequence ID" value="NZ_JANKIR010000022.1"/>
</dbReference>
<name>A0A381F3T4_CAMUP</name>
<dbReference type="Gene3D" id="3.40.50.300">
    <property type="entry name" value="P-loop containing nucleotide triphosphate hydrolases"/>
    <property type="match status" value="1"/>
</dbReference>
<dbReference type="InterPro" id="IPR002586">
    <property type="entry name" value="CobQ/CobB/MinD/ParA_Nub-bd_dom"/>
</dbReference>
<gene>
    <name evidence="2" type="ORF">NCTC12264_01975</name>
</gene>
<dbReference type="EMBL" id="UFUZ01000003">
    <property type="protein sequence ID" value="SUX41157.1"/>
    <property type="molecule type" value="Genomic_DNA"/>
</dbReference>
<proteinExistence type="predicted"/>
<evidence type="ECO:0000313" key="2">
    <source>
        <dbReference type="EMBL" id="SUX41157.1"/>
    </source>
</evidence>
<sequence>MAIISFSHPKGGVGKTTICFNYLVHLQDKKKKFICIDLDGQSSISNLNQLRVLNKLRGFDIKKFKDERELINFINKNDDDTIIVIDSGGFDSAFNRIVLSVSDLVITPFSDSPLEILRLIDFDKNILNQIEEQSKQKLKIHLLINRISSSIKQFDYIYKQMENCSHYTFLKNLIRDKVIFKNSLTEGKGILEIETKNSSEIKAQEELKKLFKEIDNLLN</sequence>
<accession>A0A381F3T4</accession>
<dbReference type="SUPFAM" id="SSF52540">
    <property type="entry name" value="P-loop containing nucleoside triphosphate hydrolases"/>
    <property type="match status" value="1"/>
</dbReference>
<dbReference type="InterPro" id="IPR027417">
    <property type="entry name" value="P-loop_NTPase"/>
</dbReference>
<dbReference type="Pfam" id="PF01656">
    <property type="entry name" value="CbiA"/>
    <property type="match status" value="1"/>
</dbReference>
<evidence type="ECO:0000313" key="3">
    <source>
        <dbReference type="Proteomes" id="UP000254161"/>
    </source>
</evidence>
<dbReference type="AlphaFoldDB" id="A0A381F3T4"/>
<dbReference type="InterPro" id="IPR050678">
    <property type="entry name" value="DNA_Partitioning_ATPase"/>
</dbReference>
<dbReference type="CDD" id="cd02042">
    <property type="entry name" value="ParAB_family"/>
    <property type="match status" value="1"/>
</dbReference>
<dbReference type="PANTHER" id="PTHR13696:SF96">
    <property type="entry name" value="COBQ_COBB_MIND_PARA NUCLEOTIDE BINDING DOMAIN-CONTAINING PROTEIN"/>
    <property type="match status" value="1"/>
</dbReference>
<feature type="domain" description="CobQ/CobB/MinD/ParA nucleotide binding" evidence="1">
    <location>
        <begin position="6"/>
        <end position="183"/>
    </location>
</feature>
<dbReference type="PIRSF" id="PIRSF009320">
    <property type="entry name" value="Nuc_binding_HP_1000"/>
    <property type="match status" value="1"/>
</dbReference>
<dbReference type="PANTHER" id="PTHR13696">
    <property type="entry name" value="P-LOOP CONTAINING NUCLEOSIDE TRIPHOSPHATE HYDROLASE"/>
    <property type="match status" value="1"/>
</dbReference>
<evidence type="ECO:0000259" key="1">
    <source>
        <dbReference type="Pfam" id="PF01656"/>
    </source>
</evidence>
<dbReference type="Proteomes" id="UP000254161">
    <property type="component" value="Unassembled WGS sequence"/>
</dbReference>
<organism evidence="2 3">
    <name type="scientific">Campylobacter upsaliensis</name>
    <dbReference type="NCBI Taxonomy" id="28080"/>
    <lineage>
        <taxon>Bacteria</taxon>
        <taxon>Pseudomonadati</taxon>
        <taxon>Campylobacterota</taxon>
        <taxon>Epsilonproteobacteria</taxon>
        <taxon>Campylobacterales</taxon>
        <taxon>Campylobacteraceae</taxon>
        <taxon>Campylobacter</taxon>
    </lineage>
</organism>